<dbReference type="Gene3D" id="1.25.40.20">
    <property type="entry name" value="Ankyrin repeat-containing domain"/>
    <property type="match status" value="2"/>
</dbReference>
<dbReference type="EMBL" id="CAXAMN010022384">
    <property type="protein sequence ID" value="CAK9068914.1"/>
    <property type="molecule type" value="Genomic_DNA"/>
</dbReference>
<reference evidence="4 5" key="1">
    <citation type="submission" date="2024-02" db="EMBL/GenBank/DDBJ databases">
        <authorList>
            <person name="Chen Y."/>
            <person name="Shah S."/>
            <person name="Dougan E. K."/>
            <person name="Thang M."/>
            <person name="Chan C."/>
        </authorList>
    </citation>
    <scope>NUCLEOTIDE SEQUENCE [LARGE SCALE GENOMIC DNA]</scope>
</reference>
<evidence type="ECO:0000313" key="5">
    <source>
        <dbReference type="Proteomes" id="UP001642484"/>
    </source>
</evidence>
<dbReference type="SMART" id="SM00248">
    <property type="entry name" value="ANK"/>
    <property type="match status" value="4"/>
</dbReference>
<dbReference type="PANTHER" id="PTHR24198:SF165">
    <property type="entry name" value="ANKYRIN REPEAT-CONTAINING PROTEIN-RELATED"/>
    <property type="match status" value="1"/>
</dbReference>
<comment type="caution">
    <text evidence="4">The sequence shown here is derived from an EMBL/GenBank/DDBJ whole genome shotgun (WGS) entry which is preliminary data.</text>
</comment>
<evidence type="ECO:0000313" key="4">
    <source>
        <dbReference type="EMBL" id="CAK9068914.1"/>
    </source>
</evidence>
<gene>
    <name evidence="4" type="ORF">CCMP2556_LOCUS33874</name>
</gene>
<dbReference type="Proteomes" id="UP001642484">
    <property type="component" value="Unassembled WGS sequence"/>
</dbReference>
<dbReference type="InterPro" id="IPR036770">
    <property type="entry name" value="Ankyrin_rpt-contain_sf"/>
</dbReference>
<accession>A0ABP0P1F9</accession>
<protein>
    <submittedName>
        <fullName evidence="4">Uncharacterized protein</fullName>
    </submittedName>
</protein>
<evidence type="ECO:0000256" key="2">
    <source>
        <dbReference type="ARBA" id="ARBA00023043"/>
    </source>
</evidence>
<feature type="repeat" description="ANK" evidence="3">
    <location>
        <begin position="347"/>
        <end position="381"/>
    </location>
</feature>
<dbReference type="PROSITE" id="PS50297">
    <property type="entry name" value="ANK_REP_REGION"/>
    <property type="match status" value="1"/>
</dbReference>
<organism evidence="4 5">
    <name type="scientific">Durusdinium trenchii</name>
    <dbReference type="NCBI Taxonomy" id="1381693"/>
    <lineage>
        <taxon>Eukaryota</taxon>
        <taxon>Sar</taxon>
        <taxon>Alveolata</taxon>
        <taxon>Dinophyceae</taxon>
        <taxon>Suessiales</taxon>
        <taxon>Symbiodiniaceae</taxon>
        <taxon>Durusdinium</taxon>
    </lineage>
</organism>
<dbReference type="PANTHER" id="PTHR24198">
    <property type="entry name" value="ANKYRIN REPEAT AND PROTEIN KINASE DOMAIN-CONTAINING PROTEIN"/>
    <property type="match status" value="1"/>
</dbReference>
<name>A0ABP0P1F9_9DINO</name>
<evidence type="ECO:0000256" key="1">
    <source>
        <dbReference type="ARBA" id="ARBA00022737"/>
    </source>
</evidence>
<keyword evidence="5" id="KW-1185">Reference proteome</keyword>
<sequence>MGCSSSRCAEGFSSEHQQNAPMWVVSVEKVLGMTGKLQPHQVLKSQGLLVEWNPKMFTIFVSHKWLGHQYPDMKGEHFEVLKGFLQNLIARKIKVENDAVSQFFGGNRTLTKAENDQIEGAYIWLDYFCVPQIVNYEGEHELEALRAEQLQYVHSIPAYVDHCQMFFALVPNAMHNDTLSNVNYYTWLDSGWCRTEFWCKLLSTRSNIPIIVVTGKQAAKFSMPMWFRHPVHSGQFLVERDREACSQVIQTALDKHLSELSRSKNQMSYRLYLALYEDMGGLKCKQRSMQDFLWEFSFSQPLQQYKGLGPAACAALTGDDQLLRSVVAAKASLQTRAPAIMEVMNIQGFTPLHFAVWFRSQDLQILETLLELRADVNSSTLSAMPPVHLCRTVGALELLVRHGAGVNFQGKQLPQWCAVHNMAAYSVPTEVLARLLELKANVNGGRGGTATQSPLHSIAYAGSSNNDLRSAQLLLDNKADINQVLRPEGMMRNIELMSRAYRQCCREPSLVLRVLTDLSTTALGWSVMFDNEEFMVFLLRARADPEIKNNRGLRPLDFAKSERLRRILRDPAPHIYLLEHYSESISNFL</sequence>
<dbReference type="Pfam" id="PF00023">
    <property type="entry name" value="Ank"/>
    <property type="match status" value="1"/>
</dbReference>
<evidence type="ECO:0000256" key="3">
    <source>
        <dbReference type="PROSITE-ProRule" id="PRU00023"/>
    </source>
</evidence>
<keyword evidence="2 3" id="KW-0040">ANK repeat</keyword>
<proteinExistence type="predicted"/>
<dbReference type="InterPro" id="IPR002110">
    <property type="entry name" value="Ankyrin_rpt"/>
</dbReference>
<dbReference type="PROSITE" id="PS50088">
    <property type="entry name" value="ANK_REPEAT"/>
    <property type="match status" value="1"/>
</dbReference>
<keyword evidence="1" id="KW-0677">Repeat</keyword>
<dbReference type="SUPFAM" id="SSF48403">
    <property type="entry name" value="Ankyrin repeat"/>
    <property type="match status" value="1"/>
</dbReference>